<dbReference type="InterPro" id="IPR025476">
    <property type="entry name" value="Helitron_helicase-like"/>
</dbReference>
<protein>
    <recommendedName>
        <fullName evidence="1">Helitron helicase-like domain-containing protein</fullName>
    </recommendedName>
</protein>
<dbReference type="OrthoDB" id="432234at2759"/>
<organism evidence="2 3">
    <name type="scientific">Rhodocollybia butyracea</name>
    <dbReference type="NCBI Taxonomy" id="206335"/>
    <lineage>
        <taxon>Eukaryota</taxon>
        <taxon>Fungi</taxon>
        <taxon>Dikarya</taxon>
        <taxon>Basidiomycota</taxon>
        <taxon>Agaricomycotina</taxon>
        <taxon>Agaricomycetes</taxon>
        <taxon>Agaricomycetidae</taxon>
        <taxon>Agaricales</taxon>
        <taxon>Marasmiineae</taxon>
        <taxon>Omphalotaceae</taxon>
        <taxon>Rhodocollybia</taxon>
    </lineage>
</organism>
<evidence type="ECO:0000313" key="2">
    <source>
        <dbReference type="EMBL" id="KAF9069376.1"/>
    </source>
</evidence>
<name>A0A9P5U7U8_9AGAR</name>
<reference evidence="2" key="1">
    <citation type="submission" date="2020-11" db="EMBL/GenBank/DDBJ databases">
        <authorList>
            <consortium name="DOE Joint Genome Institute"/>
            <person name="Ahrendt S."/>
            <person name="Riley R."/>
            <person name="Andreopoulos W."/>
            <person name="Labutti K."/>
            <person name="Pangilinan J."/>
            <person name="Ruiz-Duenas F.J."/>
            <person name="Barrasa J.M."/>
            <person name="Sanchez-Garcia M."/>
            <person name="Camarero S."/>
            <person name="Miyauchi S."/>
            <person name="Serrano A."/>
            <person name="Linde D."/>
            <person name="Babiker R."/>
            <person name="Drula E."/>
            <person name="Ayuso-Fernandez I."/>
            <person name="Pacheco R."/>
            <person name="Padilla G."/>
            <person name="Ferreira P."/>
            <person name="Barriuso J."/>
            <person name="Kellner H."/>
            <person name="Castanera R."/>
            <person name="Alfaro M."/>
            <person name="Ramirez L."/>
            <person name="Pisabarro A.G."/>
            <person name="Kuo A."/>
            <person name="Tritt A."/>
            <person name="Lipzen A."/>
            <person name="He G."/>
            <person name="Yan M."/>
            <person name="Ng V."/>
            <person name="Cullen D."/>
            <person name="Martin F."/>
            <person name="Rosso M.-N."/>
            <person name="Henrissat B."/>
            <person name="Hibbett D."/>
            <person name="Martinez A.T."/>
            <person name="Grigoriev I.V."/>
        </authorList>
    </citation>
    <scope>NUCLEOTIDE SEQUENCE</scope>
    <source>
        <strain evidence="2">AH 40177</strain>
    </source>
</reference>
<dbReference type="AlphaFoldDB" id="A0A9P5U7U8"/>
<dbReference type="Proteomes" id="UP000772434">
    <property type="component" value="Unassembled WGS sequence"/>
</dbReference>
<sequence>MENVEDSTLKTLLTTLSTKKAHKDFSKYIPTSDAEQNIFDLLKYVDYVSNHIAGSTAEVLIMREELHALTRDSGTPSIFFILNPADTYNLLASFKAGKNIDLNALFNKPDSTFTSFDCTCSLAANPVASAKFFKLMVDQFTDVFLGFEQDVKQGVFGRVKHYYGVIE</sequence>
<comment type="caution">
    <text evidence="2">The sequence shown here is derived from an EMBL/GenBank/DDBJ whole genome shotgun (WGS) entry which is preliminary data.</text>
</comment>
<dbReference type="EMBL" id="JADNRY010000051">
    <property type="protein sequence ID" value="KAF9069376.1"/>
    <property type="molecule type" value="Genomic_DNA"/>
</dbReference>
<evidence type="ECO:0000313" key="3">
    <source>
        <dbReference type="Proteomes" id="UP000772434"/>
    </source>
</evidence>
<gene>
    <name evidence="2" type="ORF">BDP27DRAFT_1222652</name>
</gene>
<dbReference type="Pfam" id="PF14214">
    <property type="entry name" value="Helitron_like_N"/>
    <property type="match status" value="1"/>
</dbReference>
<feature type="non-terminal residue" evidence="2">
    <location>
        <position position="167"/>
    </location>
</feature>
<proteinExistence type="predicted"/>
<evidence type="ECO:0000259" key="1">
    <source>
        <dbReference type="Pfam" id="PF14214"/>
    </source>
</evidence>
<accession>A0A9P5U7U8</accession>
<feature type="domain" description="Helitron helicase-like" evidence="1">
    <location>
        <begin position="24"/>
        <end position="167"/>
    </location>
</feature>
<keyword evidence="3" id="KW-1185">Reference proteome</keyword>